<dbReference type="EMBL" id="CP000473">
    <property type="protein sequence ID" value="ABJ85529.1"/>
    <property type="molecule type" value="Genomic_DNA"/>
</dbReference>
<dbReference type="OrthoDB" id="9779630at2"/>
<evidence type="ECO:0000313" key="4">
    <source>
        <dbReference type="EMBL" id="ABJ85529.1"/>
    </source>
</evidence>
<dbReference type="FunCoup" id="Q01XT6">
    <property type="interactions" value="274"/>
</dbReference>
<reference evidence="4" key="1">
    <citation type="submission" date="2006-10" db="EMBL/GenBank/DDBJ databases">
        <title>Complete sequence of Solibacter usitatus Ellin6076.</title>
        <authorList>
            <consortium name="US DOE Joint Genome Institute"/>
            <person name="Copeland A."/>
            <person name="Lucas S."/>
            <person name="Lapidus A."/>
            <person name="Barry K."/>
            <person name="Detter J.C."/>
            <person name="Glavina del Rio T."/>
            <person name="Hammon N."/>
            <person name="Israni S."/>
            <person name="Dalin E."/>
            <person name="Tice H."/>
            <person name="Pitluck S."/>
            <person name="Thompson L.S."/>
            <person name="Brettin T."/>
            <person name="Bruce D."/>
            <person name="Han C."/>
            <person name="Tapia R."/>
            <person name="Gilna P."/>
            <person name="Schmutz J."/>
            <person name="Larimer F."/>
            <person name="Land M."/>
            <person name="Hauser L."/>
            <person name="Kyrpides N."/>
            <person name="Mikhailova N."/>
            <person name="Janssen P.H."/>
            <person name="Kuske C.R."/>
            <person name="Richardson P."/>
        </authorList>
    </citation>
    <scope>NUCLEOTIDE SEQUENCE</scope>
    <source>
        <strain evidence="4">Ellin6076</strain>
    </source>
</reference>
<organism evidence="4">
    <name type="scientific">Solibacter usitatus (strain Ellin6076)</name>
    <dbReference type="NCBI Taxonomy" id="234267"/>
    <lineage>
        <taxon>Bacteria</taxon>
        <taxon>Pseudomonadati</taxon>
        <taxon>Acidobacteriota</taxon>
        <taxon>Terriglobia</taxon>
        <taxon>Bryobacterales</taxon>
        <taxon>Solibacteraceae</taxon>
        <taxon>Candidatus Solibacter</taxon>
    </lineage>
</organism>
<dbReference type="STRING" id="234267.Acid_4570"/>
<dbReference type="eggNOG" id="COG1842">
    <property type="taxonomic scope" value="Bacteria"/>
</dbReference>
<dbReference type="HOGENOM" id="CLU_056466_3_2_0"/>
<feature type="coiled-coil region" evidence="2">
    <location>
        <begin position="101"/>
        <end position="135"/>
    </location>
</feature>
<comment type="similarity">
    <text evidence="1">Belongs to the PspA/Vipp/IM30 family.</text>
</comment>
<feature type="region of interest" description="Disordered" evidence="3">
    <location>
        <begin position="170"/>
        <end position="189"/>
    </location>
</feature>
<dbReference type="KEGG" id="sus:Acid_4570"/>
<sequence>MALLERVATLVRANLNDLVDKAEDPEKMIKQVILDMQNQLLQVKTQVAITIADQHVLEKKQQEAEENERQWMHRAGLAVDKKDDALARAAVERSMSYKATAANFRQQVEDQKGQVENLKSALLKLQTKLAEAQSKSDVLIAQHRRARAMNRANQATSGLGDNANSEAFDRMKSKVQHHEATAQAHAELVSDDVNDKFAAMEKQEEIDRLLSDLKSKRKV</sequence>
<dbReference type="InterPro" id="IPR007157">
    <property type="entry name" value="PspA_VIPP1"/>
</dbReference>
<feature type="compositionally biased region" description="Basic and acidic residues" evidence="3">
    <location>
        <begin position="170"/>
        <end position="180"/>
    </location>
</feature>
<evidence type="ECO:0000256" key="3">
    <source>
        <dbReference type="SAM" id="MobiDB-lite"/>
    </source>
</evidence>
<dbReference type="AlphaFoldDB" id="Q01XT6"/>
<dbReference type="PANTHER" id="PTHR31088:SF6">
    <property type="entry name" value="PHAGE SHOCK PROTEIN A"/>
    <property type="match status" value="1"/>
</dbReference>
<evidence type="ECO:0000256" key="1">
    <source>
        <dbReference type="ARBA" id="ARBA00043985"/>
    </source>
</evidence>
<protein>
    <submittedName>
        <fullName evidence="4">Phage shock protein A, PspA</fullName>
    </submittedName>
</protein>
<accession>Q01XT6</accession>
<name>Q01XT6_SOLUE</name>
<gene>
    <name evidence="4" type="ordered locus">Acid_4570</name>
</gene>
<proteinExistence type="inferred from homology"/>
<dbReference type="Pfam" id="PF04012">
    <property type="entry name" value="PspA_IM30"/>
    <property type="match status" value="1"/>
</dbReference>
<keyword evidence="2" id="KW-0175">Coiled coil</keyword>
<dbReference type="PANTHER" id="PTHR31088">
    <property type="entry name" value="MEMBRANE-ASSOCIATED PROTEIN VIPP1, CHLOROPLASTIC"/>
    <property type="match status" value="1"/>
</dbReference>
<evidence type="ECO:0000256" key="2">
    <source>
        <dbReference type="SAM" id="Coils"/>
    </source>
</evidence>
<dbReference type="InParanoid" id="Q01XT6"/>